<dbReference type="Gene3D" id="2.10.25.10">
    <property type="entry name" value="Laminin"/>
    <property type="match status" value="3"/>
</dbReference>
<evidence type="ECO:0000256" key="3">
    <source>
        <dbReference type="ARBA" id="ARBA00022583"/>
    </source>
</evidence>
<keyword evidence="11" id="KW-0325">Glycoprotein</keyword>
<dbReference type="SMART" id="SM00179">
    <property type="entry name" value="EGF_CA"/>
    <property type="match status" value="2"/>
</dbReference>
<keyword evidence="10" id="KW-0675">Receptor</keyword>
<evidence type="ECO:0000259" key="13">
    <source>
        <dbReference type="PROSITE" id="PS01180"/>
    </source>
</evidence>
<evidence type="ECO:0000256" key="5">
    <source>
        <dbReference type="ARBA" id="ARBA00022729"/>
    </source>
</evidence>
<evidence type="ECO:0000256" key="12">
    <source>
        <dbReference type="PROSITE-ProRule" id="PRU00076"/>
    </source>
</evidence>
<comment type="caution">
    <text evidence="15">The sequence shown here is derived from an EMBL/GenBank/DDBJ whole genome shotgun (WGS) entry which is preliminary data.</text>
</comment>
<evidence type="ECO:0000256" key="1">
    <source>
        <dbReference type="ARBA" id="ARBA00004479"/>
    </source>
</evidence>
<dbReference type="FunFam" id="2.60.120.290:FF:000013">
    <property type="entry name" value="Membrane frizzled-related protein"/>
    <property type="match status" value="1"/>
</dbReference>
<keyword evidence="16" id="KW-1185">Reference proteome</keyword>
<gene>
    <name evidence="15" type="ORF">GSLYS_00022070001</name>
</gene>
<dbReference type="SMART" id="SM00181">
    <property type="entry name" value="EGF"/>
    <property type="match status" value="4"/>
</dbReference>
<name>A0AAV2IRQ9_LYMST</name>
<dbReference type="PROSITE" id="PS01180">
    <property type="entry name" value="CUB"/>
    <property type="match status" value="2"/>
</dbReference>
<evidence type="ECO:0000259" key="14">
    <source>
        <dbReference type="PROSITE" id="PS50026"/>
    </source>
</evidence>
<dbReference type="SUPFAM" id="SSF49854">
    <property type="entry name" value="Spermadhesin, CUB domain"/>
    <property type="match status" value="2"/>
</dbReference>
<evidence type="ECO:0008006" key="17">
    <source>
        <dbReference type="Google" id="ProtNLM"/>
    </source>
</evidence>
<evidence type="ECO:0000256" key="11">
    <source>
        <dbReference type="ARBA" id="ARBA00023180"/>
    </source>
</evidence>
<dbReference type="InterPro" id="IPR018097">
    <property type="entry name" value="EGF_Ca-bd_CS"/>
</dbReference>
<evidence type="ECO:0000256" key="6">
    <source>
        <dbReference type="ARBA" id="ARBA00022737"/>
    </source>
</evidence>
<dbReference type="GO" id="GO:0016020">
    <property type="term" value="C:membrane"/>
    <property type="evidence" value="ECO:0007669"/>
    <property type="project" value="UniProtKB-SubCell"/>
</dbReference>
<dbReference type="PROSITE" id="PS01187">
    <property type="entry name" value="EGF_CA"/>
    <property type="match status" value="1"/>
</dbReference>
<proteinExistence type="predicted"/>
<dbReference type="CDD" id="cd00041">
    <property type="entry name" value="CUB"/>
    <property type="match status" value="2"/>
</dbReference>
<evidence type="ECO:0000256" key="7">
    <source>
        <dbReference type="ARBA" id="ARBA00022989"/>
    </source>
</evidence>
<evidence type="ECO:0000256" key="4">
    <source>
        <dbReference type="ARBA" id="ARBA00022692"/>
    </source>
</evidence>
<reference evidence="15 16" key="1">
    <citation type="submission" date="2024-04" db="EMBL/GenBank/DDBJ databases">
        <authorList>
            <consortium name="Genoscope - CEA"/>
            <person name="William W."/>
        </authorList>
    </citation>
    <scope>NUCLEOTIDE SEQUENCE [LARGE SCALE GENOMIC DNA]</scope>
</reference>
<evidence type="ECO:0000256" key="2">
    <source>
        <dbReference type="ARBA" id="ARBA00022536"/>
    </source>
</evidence>
<comment type="caution">
    <text evidence="12">Lacks conserved residue(s) required for the propagation of feature annotation.</text>
</comment>
<dbReference type="SMART" id="SM00042">
    <property type="entry name" value="CUB"/>
    <property type="match status" value="2"/>
</dbReference>
<dbReference type="Proteomes" id="UP001497497">
    <property type="component" value="Unassembled WGS sequence"/>
</dbReference>
<keyword evidence="7" id="KW-1133">Transmembrane helix</keyword>
<dbReference type="InterPro" id="IPR000152">
    <property type="entry name" value="EGF-type_Asp/Asn_hydroxyl_site"/>
</dbReference>
<feature type="disulfide bond" evidence="12">
    <location>
        <begin position="289"/>
        <end position="299"/>
    </location>
</feature>
<dbReference type="EMBL" id="CAXITT010001650">
    <property type="protein sequence ID" value="CAL1548753.1"/>
    <property type="molecule type" value="Genomic_DNA"/>
</dbReference>
<dbReference type="AlphaFoldDB" id="A0AAV2IRQ9"/>
<keyword evidence="2 12" id="KW-0245">EGF-like domain</keyword>
<keyword evidence="9 12" id="KW-1015">Disulfide bond</keyword>
<evidence type="ECO:0000313" key="16">
    <source>
        <dbReference type="Proteomes" id="UP001497497"/>
    </source>
</evidence>
<dbReference type="InterPro" id="IPR056619">
    <property type="entry name" value="C8-3_MUC4"/>
</dbReference>
<dbReference type="InterPro" id="IPR001881">
    <property type="entry name" value="EGF-like_Ca-bd_dom"/>
</dbReference>
<dbReference type="FunFam" id="2.10.25.10:FF:000009">
    <property type="entry name" value="Low-density lipoprotein receptor isoform 1"/>
    <property type="match status" value="1"/>
</dbReference>
<evidence type="ECO:0000256" key="9">
    <source>
        <dbReference type="ARBA" id="ARBA00023157"/>
    </source>
</evidence>
<dbReference type="InterPro" id="IPR035914">
    <property type="entry name" value="Sperma_CUB_dom_sf"/>
</dbReference>
<keyword evidence="8" id="KW-0472">Membrane</keyword>
<dbReference type="InterPro" id="IPR000859">
    <property type="entry name" value="CUB_dom"/>
</dbReference>
<dbReference type="PROSITE" id="PS00010">
    <property type="entry name" value="ASX_HYDROXYL"/>
    <property type="match status" value="1"/>
</dbReference>
<feature type="domain" description="CUB" evidence="13">
    <location>
        <begin position="402"/>
        <end position="511"/>
    </location>
</feature>
<keyword evidence="5" id="KW-0732">Signal</keyword>
<sequence length="669" mass="73235">MTEKEIYRNFATQYLVSAATSVFFYIKGQSAADFYHPEFIPVTRDTLNPNATLLKTATDLCEGQELCIYDFLVTGDANFANNTKMTWDFSIASRNVLENIIPHVEVVQSSGTFVNDRWFVQEGVVNTLRFTATDQDGDLLTYLLDGSPRDVSINQSGFLTYSPNTLDPVNIAVRVKDSKNGYSPWLYVSTLICPQCYNHGTCQSANSSRKTENFSGQVQILKCTCLAAFIGDKCAAEKDACKSKPCAKGQNCTDLTAAQQGNSSIGHVCGPCPTGFENVEGRCTDKDECNSTNVCDHICTNTEGSFICSCENGYVLSPLDSRTCFAKNCSNRCVPENTEFCNEPLSQCVCKAGITSNDCSVLDSCLSNPCPNNLLCQRKANGYECLCRNGLPVDAVNGCRDCNRTLTATSGKLMSTNYPSNYPDESYCTWTLVSQEVNAIITLNITDFEMEGCPFDYLEVYDGFNTHANLIGQYCEEVPNTIVSSGNALHVVFTSDSSVNLRGFIASYVAETQCRIKRCTHTCQVVSTNPRVETCICPPWTRLDPHNDTRCLEINGCNSTVAENSGFIVSPSYPQKYKGNLTCSWYIPGSQNAPITLRFSDIEMESDTACSYDSVTVYSGNSVHGPLLGKFCGSALPQDVMASAGTGMYIVFKSDPTISGRGFQALFTN</sequence>
<dbReference type="PANTHER" id="PTHR24251:SF37">
    <property type="entry name" value="CUB DOMAIN-CONTAINING PROTEIN"/>
    <property type="match status" value="1"/>
</dbReference>
<evidence type="ECO:0000313" key="15">
    <source>
        <dbReference type="EMBL" id="CAL1548753.1"/>
    </source>
</evidence>
<dbReference type="GO" id="GO:0005509">
    <property type="term" value="F:calcium ion binding"/>
    <property type="evidence" value="ECO:0007669"/>
    <property type="project" value="InterPro"/>
</dbReference>
<accession>A0AAV2IRQ9</accession>
<dbReference type="Pfam" id="PF23263">
    <property type="entry name" value="C8-3_MUC4"/>
    <property type="match status" value="1"/>
</dbReference>
<organism evidence="15 16">
    <name type="scientific">Lymnaea stagnalis</name>
    <name type="common">Great pond snail</name>
    <name type="synonym">Helix stagnalis</name>
    <dbReference type="NCBI Taxonomy" id="6523"/>
    <lineage>
        <taxon>Eukaryota</taxon>
        <taxon>Metazoa</taxon>
        <taxon>Spiralia</taxon>
        <taxon>Lophotrochozoa</taxon>
        <taxon>Mollusca</taxon>
        <taxon>Gastropoda</taxon>
        <taxon>Heterobranchia</taxon>
        <taxon>Euthyneura</taxon>
        <taxon>Panpulmonata</taxon>
        <taxon>Hygrophila</taxon>
        <taxon>Lymnaeoidea</taxon>
        <taxon>Lymnaeidae</taxon>
        <taxon>Lymnaea</taxon>
    </lineage>
</organism>
<dbReference type="SUPFAM" id="SSF57196">
    <property type="entry name" value="EGF/Laminin"/>
    <property type="match status" value="2"/>
</dbReference>
<dbReference type="GO" id="GO:0006897">
    <property type="term" value="P:endocytosis"/>
    <property type="evidence" value="ECO:0007669"/>
    <property type="project" value="UniProtKB-KW"/>
</dbReference>
<evidence type="ECO:0000256" key="8">
    <source>
        <dbReference type="ARBA" id="ARBA00023136"/>
    </source>
</evidence>
<dbReference type="PANTHER" id="PTHR24251">
    <property type="entry name" value="OVOCHYMASE-RELATED"/>
    <property type="match status" value="1"/>
</dbReference>
<feature type="domain" description="CUB" evidence="13">
    <location>
        <begin position="557"/>
        <end position="669"/>
    </location>
</feature>
<keyword evidence="6" id="KW-0677">Repeat</keyword>
<dbReference type="InterPro" id="IPR000742">
    <property type="entry name" value="EGF"/>
</dbReference>
<dbReference type="Gene3D" id="2.60.120.290">
    <property type="entry name" value="Spermadhesin, CUB domain"/>
    <property type="match status" value="2"/>
</dbReference>
<keyword evidence="3" id="KW-0254">Endocytosis</keyword>
<keyword evidence="4" id="KW-0812">Transmembrane</keyword>
<dbReference type="Pfam" id="PF00431">
    <property type="entry name" value="CUB"/>
    <property type="match status" value="2"/>
</dbReference>
<dbReference type="PROSITE" id="PS50026">
    <property type="entry name" value="EGF_3"/>
    <property type="match status" value="1"/>
</dbReference>
<evidence type="ECO:0000256" key="10">
    <source>
        <dbReference type="ARBA" id="ARBA00023170"/>
    </source>
</evidence>
<dbReference type="FunFam" id="2.60.120.290:FF:000003">
    <property type="entry name" value="Neuropilin"/>
    <property type="match status" value="1"/>
</dbReference>
<comment type="subcellular location">
    <subcellularLocation>
        <location evidence="1">Membrane</location>
        <topology evidence="1">Single-pass type I membrane protein</topology>
    </subcellularLocation>
</comment>
<protein>
    <recommendedName>
        <fullName evidence="17">Cubilin</fullName>
    </recommendedName>
</protein>
<feature type="domain" description="EGF-like" evidence="14">
    <location>
        <begin position="285"/>
        <end position="325"/>
    </location>
</feature>